<accession>A0ACB8T170</accession>
<protein>
    <submittedName>
        <fullName evidence="1">Uncharacterized protein</fullName>
    </submittedName>
</protein>
<comment type="caution">
    <text evidence="1">The sequence shown here is derived from an EMBL/GenBank/DDBJ whole genome shotgun (WGS) entry which is preliminary data.</text>
</comment>
<dbReference type="EMBL" id="MU277208">
    <property type="protein sequence ID" value="KAI0062238.1"/>
    <property type="molecule type" value="Genomic_DNA"/>
</dbReference>
<organism evidence="1 2">
    <name type="scientific">Artomyces pyxidatus</name>
    <dbReference type="NCBI Taxonomy" id="48021"/>
    <lineage>
        <taxon>Eukaryota</taxon>
        <taxon>Fungi</taxon>
        <taxon>Dikarya</taxon>
        <taxon>Basidiomycota</taxon>
        <taxon>Agaricomycotina</taxon>
        <taxon>Agaricomycetes</taxon>
        <taxon>Russulales</taxon>
        <taxon>Auriscalpiaceae</taxon>
        <taxon>Artomyces</taxon>
    </lineage>
</organism>
<evidence type="ECO:0000313" key="1">
    <source>
        <dbReference type="EMBL" id="KAI0062238.1"/>
    </source>
</evidence>
<proteinExistence type="predicted"/>
<name>A0ACB8T170_9AGAM</name>
<dbReference type="Proteomes" id="UP000814140">
    <property type="component" value="Unassembled WGS sequence"/>
</dbReference>
<gene>
    <name evidence="1" type="ORF">BV25DRAFT_1825669</name>
</gene>
<evidence type="ECO:0000313" key="2">
    <source>
        <dbReference type="Proteomes" id="UP000814140"/>
    </source>
</evidence>
<reference evidence="1" key="1">
    <citation type="submission" date="2021-03" db="EMBL/GenBank/DDBJ databases">
        <authorList>
            <consortium name="DOE Joint Genome Institute"/>
            <person name="Ahrendt S."/>
            <person name="Looney B.P."/>
            <person name="Miyauchi S."/>
            <person name="Morin E."/>
            <person name="Drula E."/>
            <person name="Courty P.E."/>
            <person name="Chicoki N."/>
            <person name="Fauchery L."/>
            <person name="Kohler A."/>
            <person name="Kuo A."/>
            <person name="Labutti K."/>
            <person name="Pangilinan J."/>
            <person name="Lipzen A."/>
            <person name="Riley R."/>
            <person name="Andreopoulos W."/>
            <person name="He G."/>
            <person name="Johnson J."/>
            <person name="Barry K.W."/>
            <person name="Grigoriev I.V."/>
            <person name="Nagy L."/>
            <person name="Hibbett D."/>
            <person name="Henrissat B."/>
            <person name="Matheny P.B."/>
            <person name="Labbe J."/>
            <person name="Martin F."/>
        </authorList>
    </citation>
    <scope>NUCLEOTIDE SEQUENCE</scope>
    <source>
        <strain evidence="1">HHB10654</strain>
    </source>
</reference>
<sequence>MSVVVSPLNAAHQHAANADEFTAQGLLIPASEEHLKSADAFQACIEASTDENTKRTLRMLYNEHSKAGKELQRRIAKLTADGIDPALPQKPSPPRPSSVPSHLAPIPSPSPPPHLRGRLIDSQVDESFMLLGQQSTDASDAFNLFWKAMERLEHVSQPVAFATAPLGLAESSNRELGRNGSYSSDTDAEDNGRSRRTFTKGQSRVLSPDNSFATAYDGEDGREVTKSTRVKQSVIDLRNDFDEIAEDDYDSSDSFCLIPSKSEPSTSTLKKENASLRSDLEAMRKQLEATERLLKLRKEQDQQLRDNIAVARREAQRAMGASLTMQRPGQSTFDLSSLNLGLHPVPTPAAPINVARDREAQLLRRQKELEEEVRTVRIENEKQKAMIAKFRERWDKLKESAKRKRDAKAAAEAQNAPVHERIDEEPEPEAEEDDKSAT</sequence>
<reference evidence="1" key="2">
    <citation type="journal article" date="2022" name="New Phytol.">
        <title>Evolutionary transition to the ectomycorrhizal habit in the genomes of a hyperdiverse lineage of mushroom-forming fungi.</title>
        <authorList>
            <person name="Looney B."/>
            <person name="Miyauchi S."/>
            <person name="Morin E."/>
            <person name="Drula E."/>
            <person name="Courty P.E."/>
            <person name="Kohler A."/>
            <person name="Kuo A."/>
            <person name="LaButti K."/>
            <person name="Pangilinan J."/>
            <person name="Lipzen A."/>
            <person name="Riley R."/>
            <person name="Andreopoulos W."/>
            <person name="He G."/>
            <person name="Johnson J."/>
            <person name="Nolan M."/>
            <person name="Tritt A."/>
            <person name="Barry K.W."/>
            <person name="Grigoriev I.V."/>
            <person name="Nagy L.G."/>
            <person name="Hibbett D."/>
            <person name="Henrissat B."/>
            <person name="Matheny P.B."/>
            <person name="Labbe J."/>
            <person name="Martin F.M."/>
        </authorList>
    </citation>
    <scope>NUCLEOTIDE SEQUENCE</scope>
    <source>
        <strain evidence="1">HHB10654</strain>
    </source>
</reference>
<keyword evidence="2" id="KW-1185">Reference proteome</keyword>